<dbReference type="InterPro" id="IPR017871">
    <property type="entry name" value="ABC_transporter-like_CS"/>
</dbReference>
<dbReference type="CDD" id="cd03221">
    <property type="entry name" value="ABCF_EF-3"/>
    <property type="match status" value="2"/>
</dbReference>
<organism evidence="6 7">
    <name type="scientific">Deinococcus geothermalis (strain DSM 11300 / CIP 105573 / AG-3a)</name>
    <dbReference type="NCBI Taxonomy" id="319795"/>
    <lineage>
        <taxon>Bacteria</taxon>
        <taxon>Thermotogati</taxon>
        <taxon>Deinococcota</taxon>
        <taxon>Deinococci</taxon>
        <taxon>Deinococcales</taxon>
        <taxon>Deinococcaceae</taxon>
        <taxon>Deinococcus</taxon>
    </lineage>
</organism>
<dbReference type="PROSITE" id="PS50893">
    <property type="entry name" value="ABC_TRANSPORTER_2"/>
    <property type="match status" value="2"/>
</dbReference>
<dbReference type="PANTHER" id="PTHR42855">
    <property type="entry name" value="ABC TRANSPORTER ATP-BINDING SUBUNIT"/>
    <property type="match status" value="1"/>
</dbReference>
<feature type="domain" description="ABC transporter" evidence="5">
    <location>
        <begin position="91"/>
        <end position="341"/>
    </location>
</feature>
<feature type="domain" description="ABC transporter" evidence="5">
    <location>
        <begin position="414"/>
        <end position="627"/>
    </location>
</feature>
<evidence type="ECO:0000256" key="3">
    <source>
        <dbReference type="SAM" id="Coils"/>
    </source>
</evidence>
<dbReference type="GO" id="GO:0005524">
    <property type="term" value="F:ATP binding"/>
    <property type="evidence" value="ECO:0007669"/>
    <property type="project" value="UniProtKB-KW"/>
</dbReference>
<evidence type="ECO:0000313" key="7">
    <source>
        <dbReference type="Proteomes" id="UP000002431"/>
    </source>
</evidence>
<dbReference type="Pfam" id="PF00005">
    <property type="entry name" value="ABC_tran"/>
    <property type="match status" value="2"/>
</dbReference>
<dbReference type="InterPro" id="IPR027417">
    <property type="entry name" value="P-loop_NTPase"/>
</dbReference>
<name>Q1IZV3_DEIGD</name>
<dbReference type="InterPro" id="IPR032781">
    <property type="entry name" value="ABC_tran_Xtn"/>
</dbReference>
<keyword evidence="2" id="KW-0067">ATP-binding</keyword>
<evidence type="ECO:0000256" key="2">
    <source>
        <dbReference type="ARBA" id="ARBA00022840"/>
    </source>
</evidence>
<feature type="region of interest" description="Disordered" evidence="4">
    <location>
        <begin position="623"/>
        <end position="642"/>
    </location>
</feature>
<dbReference type="Proteomes" id="UP000002431">
    <property type="component" value="Chromosome"/>
</dbReference>
<keyword evidence="3" id="KW-0175">Coiled coil</keyword>
<evidence type="ECO:0000256" key="1">
    <source>
        <dbReference type="ARBA" id="ARBA00022741"/>
    </source>
</evidence>
<dbReference type="STRING" id="319795.Dgeo_0929"/>
<dbReference type="PANTHER" id="PTHR42855:SF2">
    <property type="entry name" value="DRUG RESISTANCE ABC TRANSPORTER,ATP-BINDING PROTEIN"/>
    <property type="match status" value="1"/>
</dbReference>
<dbReference type="AlphaFoldDB" id="Q1IZV3"/>
<dbReference type="InterPro" id="IPR051309">
    <property type="entry name" value="ABCF_ATPase"/>
</dbReference>
<feature type="coiled-coil region" evidence="3">
    <location>
        <begin position="644"/>
        <end position="671"/>
    </location>
</feature>
<gene>
    <name evidence="6" type="ordered locus">Dgeo_0929</name>
</gene>
<dbReference type="HOGENOM" id="CLU_000604_36_0_0"/>
<evidence type="ECO:0000259" key="5">
    <source>
        <dbReference type="PROSITE" id="PS50893"/>
    </source>
</evidence>
<dbReference type="SMART" id="SM00382">
    <property type="entry name" value="AAA"/>
    <property type="match status" value="2"/>
</dbReference>
<reference evidence="6" key="1">
    <citation type="submission" date="2006-04" db="EMBL/GenBank/DDBJ databases">
        <title>Complete sequence of chromosome of Deinococcus geothermalis DSM 11300.</title>
        <authorList>
            <consortium name="US DOE Joint Genome Institute"/>
            <person name="Copeland A."/>
            <person name="Lucas S."/>
            <person name="Lapidus A."/>
            <person name="Barry K."/>
            <person name="Detter J.C."/>
            <person name="Glavina del Rio T."/>
            <person name="Hammon N."/>
            <person name="Israni S."/>
            <person name="Dalin E."/>
            <person name="Tice H."/>
            <person name="Pitluck S."/>
            <person name="Brettin T."/>
            <person name="Bruce D."/>
            <person name="Han C."/>
            <person name="Tapia R."/>
            <person name="Saunders E."/>
            <person name="Gilna P."/>
            <person name="Schmutz J."/>
            <person name="Larimer F."/>
            <person name="Land M."/>
            <person name="Hauser L."/>
            <person name="Kyrpides N."/>
            <person name="Kim E."/>
            <person name="Daly M.J."/>
            <person name="Fredrickson J.K."/>
            <person name="Makarova K.S."/>
            <person name="Gaidamakova E.K."/>
            <person name="Zhai M."/>
            <person name="Richardson P."/>
        </authorList>
    </citation>
    <scope>NUCLEOTIDE SEQUENCE</scope>
    <source>
        <strain evidence="6">DSM 11300</strain>
    </source>
</reference>
<feature type="compositionally biased region" description="Basic and acidic residues" evidence="4">
    <location>
        <begin position="623"/>
        <end position="632"/>
    </location>
</feature>
<proteinExistence type="predicted"/>
<dbReference type="InterPro" id="IPR003439">
    <property type="entry name" value="ABC_transporter-like_ATP-bd"/>
</dbReference>
<sequence>MPKGRGFRDYSVSFLRAGGSRFCQAPKKRVKVYLARGRAGEIVAECGLRQSCGDRIWLSAGEGGIRQPHRRNTSAAAGQRDAARILRGVLVALQDATKEYGPLTVLSDITFAVQPGDRVGLVGRNGAGKSTLLRLLTGEVVPDGGTVRRAPGVRVRALTQDPVFPEGATVDSVLEEAFHDLDALEAELERAAAAMSSGTPESVLHHEALLEHYVRRGGFERRSRKEAVTLAFGFRGREGDSVAGLSGGERTRLALAALLVENPDVLLLDEPTNHLDLVMVEWLESFLSRYPGAVLVISHDRAFLDAVTNETAYLRGGTLKVYPGGYTAFREALDAELESQAARHAQDAKAIASLQASADRMKIWGLGMSKLARRAKAMQARVDRMQARAASAPPPEERTTRITFHAPESGDVVLDARHLSKSLGGRPLFRDVNVQLRRGDRVAIIGRNGAGKTTLLRTLLGLVPSDDPRARVLTGARVSVGYYDQALRGVDPEQTLYDVARAYVQKDTEAHTLLGTFLFPYDQHDKPARILSGGERARLALLKLAQEDHNLLVLDEPTNHLDMEMLEALEAALTAYTGTLLMVSHDRALIEGLADRIWLLEDGHFYEYLGWEDYKAKHRPVQAEEARAEAKPTPRPTAPKGKGLWHLRREVEALEAEIARLEAALVEAQAALASAPPDADFVTLGQAAHDLEMQLTAKIEAWGEKQAEVEARGG</sequence>
<dbReference type="SUPFAM" id="SSF52540">
    <property type="entry name" value="P-loop containing nucleoside triphosphate hydrolases"/>
    <property type="match status" value="2"/>
</dbReference>
<protein>
    <submittedName>
        <fullName evidence="6">ATPase component of ABC transporter containing duplicated ATPase domain</fullName>
    </submittedName>
</protein>
<dbReference type="Pfam" id="PF12848">
    <property type="entry name" value="ABC_tran_Xtn"/>
    <property type="match status" value="1"/>
</dbReference>
<dbReference type="KEGG" id="dge:Dgeo_0929"/>
<keyword evidence="7" id="KW-1185">Reference proteome</keyword>
<evidence type="ECO:0000256" key="4">
    <source>
        <dbReference type="SAM" id="MobiDB-lite"/>
    </source>
</evidence>
<evidence type="ECO:0000313" key="6">
    <source>
        <dbReference type="EMBL" id="ABF45231.1"/>
    </source>
</evidence>
<accession>Q1IZV3</accession>
<dbReference type="EMBL" id="CP000359">
    <property type="protein sequence ID" value="ABF45231.1"/>
    <property type="molecule type" value="Genomic_DNA"/>
</dbReference>
<dbReference type="InterPro" id="IPR003593">
    <property type="entry name" value="AAA+_ATPase"/>
</dbReference>
<dbReference type="PROSITE" id="PS00211">
    <property type="entry name" value="ABC_TRANSPORTER_1"/>
    <property type="match status" value="2"/>
</dbReference>
<dbReference type="FunFam" id="3.40.50.300:FF:000011">
    <property type="entry name" value="Putative ABC transporter ATP-binding component"/>
    <property type="match status" value="1"/>
</dbReference>
<keyword evidence="1" id="KW-0547">Nucleotide-binding</keyword>
<dbReference type="GO" id="GO:0016887">
    <property type="term" value="F:ATP hydrolysis activity"/>
    <property type="evidence" value="ECO:0007669"/>
    <property type="project" value="InterPro"/>
</dbReference>
<dbReference type="eggNOG" id="COG0488">
    <property type="taxonomic scope" value="Bacteria"/>
</dbReference>
<dbReference type="Gene3D" id="3.40.50.300">
    <property type="entry name" value="P-loop containing nucleotide triphosphate hydrolases"/>
    <property type="match status" value="2"/>
</dbReference>